<gene>
    <name evidence="1" type="ORF">SAM23877_6147</name>
</gene>
<dbReference type="RefSeq" id="WP_159042016.1">
    <property type="nucleotide sequence ID" value="NZ_CP012382.1"/>
</dbReference>
<evidence type="ECO:0000313" key="2">
    <source>
        <dbReference type="Proteomes" id="UP000061018"/>
    </source>
</evidence>
<evidence type="ECO:0000313" key="1">
    <source>
        <dbReference type="EMBL" id="AKZ59192.1"/>
    </source>
</evidence>
<dbReference type="Proteomes" id="UP000061018">
    <property type="component" value="Chromosome"/>
</dbReference>
<dbReference type="AlphaFoldDB" id="A0A0K2B277"/>
<accession>A0A0K2B277</accession>
<name>A0A0K2B277_STRA7</name>
<dbReference type="EMBL" id="CP012382">
    <property type="protein sequence ID" value="AKZ59192.1"/>
    <property type="molecule type" value="Genomic_DNA"/>
</dbReference>
<reference evidence="2" key="1">
    <citation type="journal article" date="2015" name="J. Biotechnol.">
        <title>Complete genome sequence of Streptomyces ambofaciens ATCC 23877, the spiramycin producer.</title>
        <authorList>
            <person name="Thibessard A."/>
            <person name="Haas D."/>
            <person name="Gerbaud C."/>
            <person name="Aigle B."/>
            <person name="Lautru S."/>
            <person name="Pernodet J.L."/>
            <person name="Leblond P."/>
        </authorList>
    </citation>
    <scope>NUCLEOTIDE SEQUENCE [LARGE SCALE GENOMIC DNA]</scope>
    <source>
        <strain evidence="2">ATCC 23877 / 3486 / DSM 40053 / JCM 4204 / NBRC 12836 / NRRL B-2516</strain>
    </source>
</reference>
<dbReference type="KEGG" id="samb:SAM23877_6147"/>
<organism evidence="1 2">
    <name type="scientific">Streptomyces ambofaciens (strain ATCC 23877 / 3486 / DSM 40053 / JCM 4204 / NBRC 12836 / NRRL B-2516)</name>
    <dbReference type="NCBI Taxonomy" id="278992"/>
    <lineage>
        <taxon>Bacteria</taxon>
        <taxon>Bacillati</taxon>
        <taxon>Actinomycetota</taxon>
        <taxon>Actinomycetes</taxon>
        <taxon>Kitasatosporales</taxon>
        <taxon>Streptomycetaceae</taxon>
        <taxon>Streptomyces</taxon>
    </lineage>
</organism>
<protein>
    <submittedName>
        <fullName evidence="1">Uncharacterized protein</fullName>
    </submittedName>
</protein>
<sequence>MATIRKPDVVIVEMTTAELELIRVGLRCYRTYEAAGADDSDALNLLNDLEGVRR</sequence>
<proteinExistence type="predicted"/>